<evidence type="ECO:0000313" key="1">
    <source>
        <dbReference type="EMBL" id="KAL0156491.1"/>
    </source>
</evidence>
<reference evidence="1 2" key="1">
    <citation type="submission" date="2024-05" db="EMBL/GenBank/DDBJ databases">
        <title>Genome sequencing and assembly of Indian major carp, Cirrhinus mrigala (Hamilton, 1822).</title>
        <authorList>
            <person name="Mohindra V."/>
            <person name="Chowdhury L.M."/>
            <person name="Lal K."/>
            <person name="Jena J.K."/>
        </authorList>
    </citation>
    <scope>NUCLEOTIDE SEQUENCE [LARGE SCALE GENOMIC DNA]</scope>
    <source>
        <strain evidence="1">CM1030</strain>
        <tissue evidence="1">Blood</tissue>
    </source>
</reference>
<organism evidence="1 2">
    <name type="scientific">Cirrhinus mrigala</name>
    <name type="common">Mrigala</name>
    <dbReference type="NCBI Taxonomy" id="683832"/>
    <lineage>
        <taxon>Eukaryota</taxon>
        <taxon>Metazoa</taxon>
        <taxon>Chordata</taxon>
        <taxon>Craniata</taxon>
        <taxon>Vertebrata</taxon>
        <taxon>Euteleostomi</taxon>
        <taxon>Actinopterygii</taxon>
        <taxon>Neopterygii</taxon>
        <taxon>Teleostei</taxon>
        <taxon>Ostariophysi</taxon>
        <taxon>Cypriniformes</taxon>
        <taxon>Cyprinidae</taxon>
        <taxon>Labeoninae</taxon>
        <taxon>Labeonini</taxon>
        <taxon>Cirrhinus</taxon>
    </lineage>
</organism>
<sequence>LDKFSAISDEDQLTHRALDLLGESKFWAGLVFVDMYSWTTKVPPHVKFKIRMDIDVVERTNKIKD</sequence>
<accession>A0ABD0N5J4</accession>
<dbReference type="AlphaFoldDB" id="A0ABD0N5J4"/>
<feature type="non-terminal residue" evidence="1">
    <location>
        <position position="65"/>
    </location>
</feature>
<proteinExistence type="predicted"/>
<name>A0ABD0N5J4_CIRMR</name>
<dbReference type="EMBL" id="JAMKFB020000024">
    <property type="protein sequence ID" value="KAL0156491.1"/>
    <property type="molecule type" value="Genomic_DNA"/>
</dbReference>
<feature type="non-terminal residue" evidence="1">
    <location>
        <position position="1"/>
    </location>
</feature>
<gene>
    <name evidence="1" type="ORF">M9458_047737</name>
</gene>
<dbReference type="Proteomes" id="UP001529510">
    <property type="component" value="Unassembled WGS sequence"/>
</dbReference>
<keyword evidence="2" id="KW-1185">Reference proteome</keyword>
<comment type="caution">
    <text evidence="1">The sequence shown here is derived from an EMBL/GenBank/DDBJ whole genome shotgun (WGS) entry which is preliminary data.</text>
</comment>
<protein>
    <submittedName>
        <fullName evidence="1">Uncharacterized protein</fullName>
    </submittedName>
</protein>
<evidence type="ECO:0000313" key="2">
    <source>
        <dbReference type="Proteomes" id="UP001529510"/>
    </source>
</evidence>